<proteinExistence type="predicted"/>
<protein>
    <submittedName>
        <fullName evidence="1">Uncharacterized protein</fullName>
    </submittedName>
</protein>
<dbReference type="EMBL" id="BAABEZ010000022">
    <property type="protein sequence ID" value="GAA4456914.1"/>
    <property type="molecule type" value="Genomic_DNA"/>
</dbReference>
<dbReference type="RefSeq" id="WP_344827111.1">
    <property type="nucleotide sequence ID" value="NZ_BAABEZ010000022.1"/>
</dbReference>
<keyword evidence="2" id="KW-1185">Reference proteome</keyword>
<evidence type="ECO:0000313" key="2">
    <source>
        <dbReference type="Proteomes" id="UP001501410"/>
    </source>
</evidence>
<sequence length="81" mass="9619">MEAINREFRFNLRAWLMNLSVKKRQDAIQAIILKSGQSIHTLRRIMYMRPDDNTYVRQETKQAICSVLNKSLQELENEPKP</sequence>
<accession>A0ABP8MX83</accession>
<gene>
    <name evidence="1" type="ORF">GCM10023092_22920</name>
</gene>
<evidence type="ECO:0000313" key="1">
    <source>
        <dbReference type="EMBL" id="GAA4456914.1"/>
    </source>
</evidence>
<dbReference type="Proteomes" id="UP001501410">
    <property type="component" value="Unassembled WGS sequence"/>
</dbReference>
<comment type="caution">
    <text evidence="1">The sequence shown here is derived from an EMBL/GenBank/DDBJ whole genome shotgun (WGS) entry which is preliminary data.</text>
</comment>
<name>A0ABP8MX83_9BACT</name>
<reference evidence="2" key="1">
    <citation type="journal article" date="2019" name="Int. J. Syst. Evol. Microbiol.">
        <title>The Global Catalogue of Microorganisms (GCM) 10K type strain sequencing project: providing services to taxonomists for standard genome sequencing and annotation.</title>
        <authorList>
            <consortium name="The Broad Institute Genomics Platform"/>
            <consortium name="The Broad Institute Genome Sequencing Center for Infectious Disease"/>
            <person name="Wu L."/>
            <person name="Ma J."/>
        </authorList>
    </citation>
    <scope>NUCLEOTIDE SEQUENCE [LARGE SCALE GENOMIC DNA]</scope>
    <source>
        <strain evidence="2">JCM 31921</strain>
    </source>
</reference>
<organism evidence="1 2">
    <name type="scientific">Rurimicrobium arvi</name>
    <dbReference type="NCBI Taxonomy" id="2049916"/>
    <lineage>
        <taxon>Bacteria</taxon>
        <taxon>Pseudomonadati</taxon>
        <taxon>Bacteroidota</taxon>
        <taxon>Chitinophagia</taxon>
        <taxon>Chitinophagales</taxon>
        <taxon>Chitinophagaceae</taxon>
        <taxon>Rurimicrobium</taxon>
    </lineage>
</organism>